<dbReference type="InterPro" id="IPR001461">
    <property type="entry name" value="Aspartic_peptidase_A1"/>
</dbReference>
<dbReference type="PRINTS" id="PR00792">
    <property type="entry name" value="PEPSIN"/>
</dbReference>
<accession>A0ABR1JRY7</accession>
<gene>
    <name evidence="6" type="ORF">VKT23_005328</name>
</gene>
<feature type="signal peptide" evidence="4">
    <location>
        <begin position="1"/>
        <end position="21"/>
    </location>
</feature>
<keyword evidence="2 3" id="KW-0064">Aspartyl protease</keyword>
<evidence type="ECO:0000256" key="3">
    <source>
        <dbReference type="RuleBase" id="RU000454"/>
    </source>
</evidence>
<dbReference type="Proteomes" id="UP001498398">
    <property type="component" value="Unassembled WGS sequence"/>
</dbReference>
<proteinExistence type="inferred from homology"/>
<sequence length="421" mass="45424">MLSQQSLFFITALSLLPVIFSSPNGTIIPLRTRTSLTKSDGVFDLQKAVIQATVTENKHRQNIINYQANKDAKMKGTSASTMNALPLKRAIRERQSESLIDENNDSEWAGTISIGSPGQPFLVNFDTGSSDLWVPSASCNSSVCSAKRKYQSSASSTTAEILPDGAFEISYGDKSTVSGPVYSDIVDVAGIKAQNQYFSPVTQLSAQFSDDPIDGILGLAFPSISKIGHGTFIDNAYEQGAIPCKSFSFFLASSGSELYLGGYDQARFTGDIEYHSVVDNVGFWKIAEASIYVGDKLVQSDFQTIIDSGTTIMYGPPTMIRDFYASIPGSKVFDARQGFYSFPCYPPPSVSFSWGGRKWVISNDDFNLGLTEPGSSNCVGALGGKDLGLGPNTWLLGDSFMKNVYSVFDAHNAAVGFAQLT</sequence>
<dbReference type="InterPro" id="IPR034164">
    <property type="entry name" value="Pepsin-like_dom"/>
</dbReference>
<dbReference type="PANTHER" id="PTHR47966:SF51">
    <property type="entry name" value="BETA-SITE APP-CLEAVING ENZYME, ISOFORM A-RELATED"/>
    <property type="match status" value="1"/>
</dbReference>
<dbReference type="PROSITE" id="PS00141">
    <property type="entry name" value="ASP_PROTEASE"/>
    <property type="match status" value="1"/>
</dbReference>
<keyword evidence="3" id="KW-0378">Hydrolase</keyword>
<evidence type="ECO:0000256" key="1">
    <source>
        <dbReference type="ARBA" id="ARBA00007447"/>
    </source>
</evidence>
<dbReference type="InterPro" id="IPR033121">
    <property type="entry name" value="PEPTIDASE_A1"/>
</dbReference>
<name>A0ABR1JRY7_9AGAR</name>
<dbReference type="InterPro" id="IPR021109">
    <property type="entry name" value="Peptidase_aspartic_dom_sf"/>
</dbReference>
<dbReference type="PROSITE" id="PS51767">
    <property type="entry name" value="PEPTIDASE_A1"/>
    <property type="match status" value="1"/>
</dbReference>
<dbReference type="Gene3D" id="2.40.70.10">
    <property type="entry name" value="Acid Proteases"/>
    <property type="match status" value="2"/>
</dbReference>
<dbReference type="PANTHER" id="PTHR47966">
    <property type="entry name" value="BETA-SITE APP-CLEAVING ENZYME, ISOFORM A-RELATED"/>
    <property type="match status" value="1"/>
</dbReference>
<protein>
    <recommendedName>
        <fullName evidence="5">Peptidase A1 domain-containing protein</fullName>
    </recommendedName>
</protein>
<comment type="similarity">
    <text evidence="1 3">Belongs to the peptidase A1 family.</text>
</comment>
<evidence type="ECO:0000256" key="2">
    <source>
        <dbReference type="ARBA" id="ARBA00022750"/>
    </source>
</evidence>
<dbReference type="CDD" id="cd05471">
    <property type="entry name" value="pepsin_like"/>
    <property type="match status" value="1"/>
</dbReference>
<dbReference type="EMBL" id="JBANRG010000006">
    <property type="protein sequence ID" value="KAK7465349.1"/>
    <property type="molecule type" value="Genomic_DNA"/>
</dbReference>
<feature type="domain" description="Peptidase A1" evidence="5">
    <location>
        <begin position="108"/>
        <end position="418"/>
    </location>
</feature>
<reference evidence="6 7" key="1">
    <citation type="submission" date="2024-01" db="EMBL/GenBank/DDBJ databases">
        <title>A draft genome for the cacao thread blight pathogen Marasmiellus scandens.</title>
        <authorList>
            <person name="Baruah I.K."/>
            <person name="Leung J."/>
            <person name="Bukari Y."/>
            <person name="Amoako-Attah I."/>
            <person name="Meinhardt L.W."/>
            <person name="Bailey B.A."/>
            <person name="Cohen S.P."/>
        </authorList>
    </citation>
    <scope>NUCLEOTIDE SEQUENCE [LARGE SCALE GENOMIC DNA]</scope>
    <source>
        <strain evidence="6 7">GH-19</strain>
    </source>
</reference>
<dbReference type="SUPFAM" id="SSF50630">
    <property type="entry name" value="Acid proteases"/>
    <property type="match status" value="1"/>
</dbReference>
<evidence type="ECO:0000256" key="4">
    <source>
        <dbReference type="SAM" id="SignalP"/>
    </source>
</evidence>
<comment type="caution">
    <text evidence="6">The sequence shown here is derived from an EMBL/GenBank/DDBJ whole genome shotgun (WGS) entry which is preliminary data.</text>
</comment>
<feature type="chain" id="PRO_5045594160" description="Peptidase A1 domain-containing protein" evidence="4">
    <location>
        <begin position="22"/>
        <end position="421"/>
    </location>
</feature>
<keyword evidence="3" id="KW-0645">Protease</keyword>
<dbReference type="InterPro" id="IPR001969">
    <property type="entry name" value="Aspartic_peptidase_AS"/>
</dbReference>
<dbReference type="Pfam" id="PF00026">
    <property type="entry name" value="Asp"/>
    <property type="match status" value="1"/>
</dbReference>
<keyword evidence="7" id="KW-1185">Reference proteome</keyword>
<organism evidence="6 7">
    <name type="scientific">Marasmiellus scandens</name>
    <dbReference type="NCBI Taxonomy" id="2682957"/>
    <lineage>
        <taxon>Eukaryota</taxon>
        <taxon>Fungi</taxon>
        <taxon>Dikarya</taxon>
        <taxon>Basidiomycota</taxon>
        <taxon>Agaricomycotina</taxon>
        <taxon>Agaricomycetes</taxon>
        <taxon>Agaricomycetidae</taxon>
        <taxon>Agaricales</taxon>
        <taxon>Marasmiineae</taxon>
        <taxon>Omphalotaceae</taxon>
        <taxon>Marasmiellus</taxon>
    </lineage>
</organism>
<keyword evidence="4" id="KW-0732">Signal</keyword>
<evidence type="ECO:0000313" key="6">
    <source>
        <dbReference type="EMBL" id="KAK7465349.1"/>
    </source>
</evidence>
<evidence type="ECO:0000313" key="7">
    <source>
        <dbReference type="Proteomes" id="UP001498398"/>
    </source>
</evidence>
<evidence type="ECO:0000259" key="5">
    <source>
        <dbReference type="PROSITE" id="PS51767"/>
    </source>
</evidence>